<name>A0AA36JEI6_9DINO</name>
<protein>
    <submittedName>
        <fullName evidence="2">Uncharacterized protein</fullName>
    </submittedName>
</protein>
<keyword evidence="1" id="KW-0732">Signal</keyword>
<feature type="signal peptide" evidence="1">
    <location>
        <begin position="1"/>
        <end position="21"/>
    </location>
</feature>
<organism evidence="2 3">
    <name type="scientific">Effrenium voratum</name>
    <dbReference type="NCBI Taxonomy" id="2562239"/>
    <lineage>
        <taxon>Eukaryota</taxon>
        <taxon>Sar</taxon>
        <taxon>Alveolata</taxon>
        <taxon>Dinophyceae</taxon>
        <taxon>Suessiales</taxon>
        <taxon>Symbiodiniaceae</taxon>
        <taxon>Effrenium</taxon>
    </lineage>
</organism>
<accession>A0AA36JEI6</accession>
<evidence type="ECO:0000313" key="2">
    <source>
        <dbReference type="EMBL" id="CAJ1404740.1"/>
    </source>
</evidence>
<feature type="chain" id="PRO_5041384126" evidence="1">
    <location>
        <begin position="22"/>
        <end position="219"/>
    </location>
</feature>
<dbReference type="Proteomes" id="UP001178507">
    <property type="component" value="Unassembled WGS sequence"/>
</dbReference>
<comment type="caution">
    <text evidence="2">The sequence shown here is derived from an EMBL/GenBank/DDBJ whole genome shotgun (WGS) entry which is preliminary data.</text>
</comment>
<sequence length="219" mass="24258">MPVSFAMFCKTLLVSVACAAALRRDDVGSNYQLPTVALAKGTRLYSCQPHELDPHRDLWTFIGFEYFGYCTVTLEAATKKMAEMGWQGEPEQIGEFDPQVSYAKVFEVVRPCEMVLVDGKNSSTLVERFGPSAVFQNAKTLDMPNWISQFKHAEIMSQIKQKDGVVQCDAGLDVAVFHGISSNDSSACIRPVERDRLPTAAEIADQQRLISSASCSRFT</sequence>
<gene>
    <name evidence="2" type="ORF">EVOR1521_LOCUS27130</name>
</gene>
<dbReference type="EMBL" id="CAUJNA010003553">
    <property type="protein sequence ID" value="CAJ1404740.1"/>
    <property type="molecule type" value="Genomic_DNA"/>
</dbReference>
<evidence type="ECO:0000313" key="3">
    <source>
        <dbReference type="Proteomes" id="UP001178507"/>
    </source>
</evidence>
<proteinExistence type="predicted"/>
<evidence type="ECO:0000256" key="1">
    <source>
        <dbReference type="SAM" id="SignalP"/>
    </source>
</evidence>
<dbReference type="AlphaFoldDB" id="A0AA36JEI6"/>
<keyword evidence="3" id="KW-1185">Reference proteome</keyword>
<reference evidence="2" key="1">
    <citation type="submission" date="2023-08" db="EMBL/GenBank/DDBJ databases">
        <authorList>
            <person name="Chen Y."/>
            <person name="Shah S."/>
            <person name="Dougan E. K."/>
            <person name="Thang M."/>
            <person name="Chan C."/>
        </authorList>
    </citation>
    <scope>NUCLEOTIDE SEQUENCE</scope>
</reference>